<evidence type="ECO:0000313" key="5">
    <source>
        <dbReference type="Proteomes" id="UP000282654"/>
    </source>
</evidence>
<dbReference type="PIRSF" id="PIRSF016838">
    <property type="entry name" value="PafC"/>
    <property type="match status" value="1"/>
</dbReference>
<dbReference type="InterPro" id="IPR036388">
    <property type="entry name" value="WH-like_DNA-bd_sf"/>
</dbReference>
<name>A0A3N5ASQ2_9THEO</name>
<protein>
    <submittedName>
        <fullName evidence="4">Putative DNA-binding transcriptional regulator YafY</fullName>
    </submittedName>
</protein>
<dbReference type="InterPro" id="IPR028349">
    <property type="entry name" value="PafC-like"/>
</dbReference>
<dbReference type="Gene3D" id="1.10.10.10">
    <property type="entry name" value="Winged helix-like DNA-binding domain superfamily/Winged helix DNA-binding domain"/>
    <property type="match status" value="1"/>
</dbReference>
<sequence>MARGNSALLKSELLREPLKRGRGKIERQFPGSGRPLEELKRVSRILELIHILTVSPRRYRRCDLAARFGVSERTIQKDLDIIRHGLKLPLVRSLQGYYFEKTPLLPVLQFTFSEALALLLAVQAARHVSGAGSPELAAALNRLAALFPPEFGTLLRQAASLPAVTAQREHRQRMLLLLNQALIQGRKVRILYTTHSRGGAQTERVVRPYHLLPHVRSWHLIAYCEWREAVLVFKVDRIRKAVLLEECYRIPGDFDVAAYLGPVWGVMRGAASDPVDVVLRFTPEAGRRVAEESWHPSQQVAEQPDGSVLFRLHIAITPDFINWLLYYGSRVEVLAPPELREELAAEHRRAAEVNGAPGAAPGPGGRSE</sequence>
<reference evidence="4 5" key="1">
    <citation type="submission" date="2018-11" db="EMBL/GenBank/DDBJ databases">
        <title>Genomic Encyclopedia of Type Strains, Phase IV (KMG-IV): sequencing the most valuable type-strain genomes for metagenomic binning, comparative biology and taxonomic classification.</title>
        <authorList>
            <person name="Goeker M."/>
        </authorList>
    </citation>
    <scope>NUCLEOTIDE SEQUENCE [LARGE SCALE GENOMIC DNA]</scope>
    <source>
        <strain evidence="4 5">DSM 102936</strain>
    </source>
</reference>
<dbReference type="EMBL" id="RKRE01000002">
    <property type="protein sequence ID" value="RPF46640.1"/>
    <property type="molecule type" value="Genomic_DNA"/>
</dbReference>
<comment type="caution">
    <text evidence="4">The sequence shown here is derived from an EMBL/GenBank/DDBJ whole genome shotgun (WGS) entry which is preliminary data.</text>
</comment>
<dbReference type="InterPro" id="IPR057727">
    <property type="entry name" value="WCX_dom"/>
</dbReference>
<evidence type="ECO:0000259" key="3">
    <source>
        <dbReference type="Pfam" id="PF25583"/>
    </source>
</evidence>
<accession>A0A3N5ASQ2</accession>
<evidence type="ECO:0000259" key="2">
    <source>
        <dbReference type="Pfam" id="PF13280"/>
    </source>
</evidence>
<dbReference type="AlphaFoldDB" id="A0A3N5ASQ2"/>
<feature type="domain" description="WCX" evidence="3">
    <location>
        <begin position="274"/>
        <end position="351"/>
    </location>
</feature>
<keyword evidence="5" id="KW-1185">Reference proteome</keyword>
<dbReference type="Proteomes" id="UP000282654">
    <property type="component" value="Unassembled WGS sequence"/>
</dbReference>
<dbReference type="InterPro" id="IPR026881">
    <property type="entry name" value="WYL_dom"/>
</dbReference>
<dbReference type="PROSITE" id="PS52050">
    <property type="entry name" value="WYL"/>
    <property type="match status" value="1"/>
</dbReference>
<dbReference type="PANTHER" id="PTHR34580:SF1">
    <property type="entry name" value="PROTEIN PAFC"/>
    <property type="match status" value="1"/>
</dbReference>
<dbReference type="GO" id="GO:0003677">
    <property type="term" value="F:DNA binding"/>
    <property type="evidence" value="ECO:0007669"/>
    <property type="project" value="UniProtKB-KW"/>
</dbReference>
<organism evidence="4 5">
    <name type="scientific">Thermodesulfitimonas autotrophica</name>
    <dbReference type="NCBI Taxonomy" id="1894989"/>
    <lineage>
        <taxon>Bacteria</taxon>
        <taxon>Bacillati</taxon>
        <taxon>Bacillota</taxon>
        <taxon>Clostridia</taxon>
        <taxon>Thermoanaerobacterales</taxon>
        <taxon>Thermoanaerobacteraceae</taxon>
        <taxon>Thermodesulfitimonas</taxon>
    </lineage>
</organism>
<feature type="region of interest" description="Disordered" evidence="1">
    <location>
        <begin position="349"/>
        <end position="368"/>
    </location>
</feature>
<dbReference type="InterPro" id="IPR051534">
    <property type="entry name" value="CBASS_pafABC_assoc_protein"/>
</dbReference>
<dbReference type="Pfam" id="PF13280">
    <property type="entry name" value="WYL"/>
    <property type="match status" value="1"/>
</dbReference>
<dbReference type="Pfam" id="PF25583">
    <property type="entry name" value="WCX"/>
    <property type="match status" value="1"/>
</dbReference>
<evidence type="ECO:0000256" key="1">
    <source>
        <dbReference type="SAM" id="MobiDB-lite"/>
    </source>
</evidence>
<feature type="domain" description="WYL" evidence="2">
    <location>
        <begin position="175"/>
        <end position="241"/>
    </location>
</feature>
<proteinExistence type="predicted"/>
<evidence type="ECO:0000313" key="4">
    <source>
        <dbReference type="EMBL" id="RPF46640.1"/>
    </source>
</evidence>
<keyword evidence="4" id="KW-0238">DNA-binding</keyword>
<dbReference type="PANTHER" id="PTHR34580">
    <property type="match status" value="1"/>
</dbReference>
<gene>
    <name evidence="4" type="ORF">EDD75_0890</name>
</gene>